<proteinExistence type="predicted"/>
<feature type="compositionally biased region" description="Low complexity" evidence="1">
    <location>
        <begin position="59"/>
        <end position="68"/>
    </location>
</feature>
<gene>
    <name evidence="2" type="ORF">MRSR164_22500</name>
</gene>
<evidence type="ECO:0000313" key="3">
    <source>
        <dbReference type="Proteomes" id="UP001349262"/>
    </source>
</evidence>
<feature type="compositionally biased region" description="Basic and acidic residues" evidence="1">
    <location>
        <begin position="1"/>
        <end position="21"/>
    </location>
</feature>
<organism evidence="2 3">
    <name type="scientific">Methylobacterium radiotolerans</name>
    <dbReference type="NCBI Taxonomy" id="31998"/>
    <lineage>
        <taxon>Bacteria</taxon>
        <taxon>Pseudomonadati</taxon>
        <taxon>Pseudomonadota</taxon>
        <taxon>Alphaproteobacteria</taxon>
        <taxon>Hyphomicrobiales</taxon>
        <taxon>Methylobacteriaceae</taxon>
        <taxon>Methylobacterium</taxon>
    </lineage>
</organism>
<protein>
    <submittedName>
        <fullName evidence="2">Uncharacterized protein</fullName>
    </submittedName>
</protein>
<dbReference type="Proteomes" id="UP001349262">
    <property type="component" value="Unassembled WGS sequence"/>
</dbReference>
<comment type="caution">
    <text evidence="2">The sequence shown here is derived from an EMBL/GenBank/DDBJ whole genome shotgun (WGS) entry which is preliminary data.</text>
</comment>
<feature type="region of interest" description="Disordered" evidence="1">
    <location>
        <begin position="1"/>
        <end position="81"/>
    </location>
</feature>
<name>A0ABU7TFX6_9HYPH</name>
<accession>A0ABU7TFX6</accession>
<evidence type="ECO:0000256" key="1">
    <source>
        <dbReference type="SAM" id="MobiDB-lite"/>
    </source>
</evidence>
<feature type="compositionally biased region" description="Gly residues" evidence="1">
    <location>
        <begin position="69"/>
        <end position="81"/>
    </location>
</feature>
<reference evidence="2 3" key="1">
    <citation type="journal article" date="2012" name="Genet. Mol. Biol.">
        <title>Analysis of 16S rRNA and mxaF genes revealing insights into Methylobacterium niche-specific plant association.</title>
        <authorList>
            <person name="Dourado M.N."/>
            <person name="Andreote F.D."/>
            <person name="Dini-Andreote F."/>
            <person name="Conti R."/>
            <person name="Araujo J.M."/>
            <person name="Araujo W.L."/>
        </authorList>
    </citation>
    <scope>NUCLEOTIDE SEQUENCE [LARGE SCALE GENOMIC DNA]</scope>
    <source>
        <strain evidence="2 3">SR1.6/4</strain>
    </source>
</reference>
<feature type="compositionally biased region" description="Polar residues" evidence="1">
    <location>
        <begin position="44"/>
        <end position="53"/>
    </location>
</feature>
<dbReference type="EMBL" id="MLBY01000005">
    <property type="protein sequence ID" value="MEE7459459.1"/>
    <property type="molecule type" value="Genomic_DNA"/>
</dbReference>
<sequence length="81" mass="8140">MFDIFSRKRREEERQRREAEASRAGTIPGGDGGYNPIVYGPSAISDNSPTHSPSCGLASSSQSDSGSSCSGGDGGGGGGGD</sequence>
<keyword evidence="3" id="KW-1185">Reference proteome</keyword>
<evidence type="ECO:0000313" key="2">
    <source>
        <dbReference type="EMBL" id="MEE7459459.1"/>
    </source>
</evidence>